<accession>A0A6C0LYJ6</accession>
<dbReference type="AlphaFoldDB" id="A0A6C0LYJ6"/>
<dbReference type="EMBL" id="MN740580">
    <property type="protein sequence ID" value="QHU34821.1"/>
    <property type="molecule type" value="Genomic_DNA"/>
</dbReference>
<evidence type="ECO:0000313" key="1">
    <source>
        <dbReference type="EMBL" id="QHU34821.1"/>
    </source>
</evidence>
<name>A0A6C0LYJ6_9ZZZZ</name>
<protein>
    <submittedName>
        <fullName evidence="1">Uncharacterized protein</fullName>
    </submittedName>
</protein>
<organism evidence="1">
    <name type="scientific">viral metagenome</name>
    <dbReference type="NCBI Taxonomy" id="1070528"/>
    <lineage>
        <taxon>unclassified sequences</taxon>
        <taxon>metagenomes</taxon>
        <taxon>organismal metagenomes</taxon>
    </lineage>
</organism>
<reference evidence="1" key="1">
    <citation type="journal article" date="2020" name="Nature">
        <title>Giant virus diversity and host interactions through global metagenomics.</title>
        <authorList>
            <person name="Schulz F."/>
            <person name="Roux S."/>
            <person name="Paez-Espino D."/>
            <person name="Jungbluth S."/>
            <person name="Walsh D.A."/>
            <person name="Denef V.J."/>
            <person name="McMahon K.D."/>
            <person name="Konstantinidis K.T."/>
            <person name="Eloe-Fadrosh E.A."/>
            <person name="Kyrpides N.C."/>
            <person name="Woyke T."/>
        </authorList>
    </citation>
    <scope>NUCLEOTIDE SEQUENCE</scope>
    <source>
        <strain evidence="1">GVMAG-S-1017244-22</strain>
    </source>
</reference>
<proteinExistence type="predicted"/>
<sequence length="120" mass="14510">MKLDLKNNFVEELDNIYKSHLIYRTIVVCNDDVLEYKKLLENKDYSVYVIDTISNINYDALDYRIFLIKSDLFEDFLNNIISKKMNDFYTFIKFTYENDSLKDTIFKKYNNNLEIINNII</sequence>